<proteinExistence type="predicted"/>
<evidence type="ECO:0000313" key="1">
    <source>
        <dbReference type="Proteomes" id="UP000887540"/>
    </source>
</evidence>
<evidence type="ECO:0000313" key="2">
    <source>
        <dbReference type="WBParaSite" id="ACRNAN_scaffold11287.g17610.t1"/>
    </source>
</evidence>
<organism evidence="1 2">
    <name type="scientific">Acrobeloides nanus</name>
    <dbReference type="NCBI Taxonomy" id="290746"/>
    <lineage>
        <taxon>Eukaryota</taxon>
        <taxon>Metazoa</taxon>
        <taxon>Ecdysozoa</taxon>
        <taxon>Nematoda</taxon>
        <taxon>Chromadorea</taxon>
        <taxon>Rhabditida</taxon>
        <taxon>Tylenchina</taxon>
        <taxon>Cephalobomorpha</taxon>
        <taxon>Cephaloboidea</taxon>
        <taxon>Cephalobidae</taxon>
        <taxon>Acrobeloides</taxon>
    </lineage>
</organism>
<protein>
    <submittedName>
        <fullName evidence="2">Uncharacterized protein</fullName>
    </submittedName>
</protein>
<name>A0A914CIW1_9BILA</name>
<dbReference type="WBParaSite" id="ACRNAN_scaffold11287.g17610.t1">
    <property type="protein sequence ID" value="ACRNAN_scaffold11287.g17610.t1"/>
    <property type="gene ID" value="ACRNAN_scaffold11287.g17610"/>
</dbReference>
<keyword evidence="1" id="KW-1185">Reference proteome</keyword>
<sequence>MNEDFLRECNGNENLEKQMAKADLERQLRELGTSLTNFEI</sequence>
<reference evidence="2" key="1">
    <citation type="submission" date="2022-11" db="UniProtKB">
        <authorList>
            <consortium name="WormBaseParasite"/>
        </authorList>
    </citation>
    <scope>IDENTIFICATION</scope>
</reference>
<dbReference type="Proteomes" id="UP000887540">
    <property type="component" value="Unplaced"/>
</dbReference>
<accession>A0A914CIW1</accession>
<dbReference type="AlphaFoldDB" id="A0A914CIW1"/>